<dbReference type="Proteomes" id="UP000197007">
    <property type="component" value="Chromosome"/>
</dbReference>
<dbReference type="Pfam" id="PF18935">
    <property type="entry name" value="DUF5683"/>
    <property type="match status" value="1"/>
</dbReference>
<accession>A0A1Z4BNM0</accession>
<reference evidence="4" key="1">
    <citation type="submission" date="2017-06" db="EMBL/GenBank/DDBJ databases">
        <title>Complete genome sequence of Capnocytophaga sp. KCOM 1579 (=ChDC OS43) isolated from a human refractory periapical abscess lesion.</title>
        <authorList>
            <person name="Kook J.-K."/>
            <person name="Park S.-N."/>
            <person name="Lim Y.K."/>
            <person name="Roh H."/>
        </authorList>
    </citation>
    <scope>NUCLEOTIDE SEQUENCE [LARGE SCALE GENOMIC DNA]</scope>
    <source>
        <strain evidence="4">ChDC OS43</strain>
    </source>
</reference>
<evidence type="ECO:0000256" key="1">
    <source>
        <dbReference type="SAM" id="SignalP"/>
    </source>
</evidence>
<dbReference type="EMBL" id="CP022022">
    <property type="protein sequence ID" value="ASF42891.1"/>
    <property type="molecule type" value="Genomic_DNA"/>
</dbReference>
<dbReference type="RefSeq" id="WP_009411989.1">
    <property type="nucleotide sequence ID" value="NZ_CP022022.1"/>
</dbReference>
<evidence type="ECO:0000313" key="4">
    <source>
        <dbReference type="Proteomes" id="UP000197007"/>
    </source>
</evidence>
<evidence type="ECO:0000313" key="3">
    <source>
        <dbReference type="EMBL" id="ASF42891.1"/>
    </source>
</evidence>
<protein>
    <recommendedName>
        <fullName evidence="2">DUF5683 domain-containing protein</fullName>
    </recommendedName>
</protein>
<dbReference type="InterPro" id="IPR043738">
    <property type="entry name" value="DUF5683"/>
</dbReference>
<feature type="chain" id="PRO_5011705877" description="DUF5683 domain-containing protein" evidence="1">
    <location>
        <begin position="21"/>
        <end position="206"/>
    </location>
</feature>
<proteinExistence type="predicted"/>
<organism evidence="3 4">
    <name type="scientific">Capnocytophaga endodontalis</name>
    <dbReference type="NCBI Taxonomy" id="2708117"/>
    <lineage>
        <taxon>Bacteria</taxon>
        <taxon>Pseudomonadati</taxon>
        <taxon>Bacteroidota</taxon>
        <taxon>Flavobacteriia</taxon>
        <taxon>Flavobacteriales</taxon>
        <taxon>Flavobacteriaceae</taxon>
        <taxon>Capnocytophaga</taxon>
    </lineage>
</organism>
<dbReference type="KEGG" id="capn:CBG49_07270"/>
<feature type="signal peptide" evidence="1">
    <location>
        <begin position="1"/>
        <end position="20"/>
    </location>
</feature>
<evidence type="ECO:0000259" key="2">
    <source>
        <dbReference type="Pfam" id="PF18935"/>
    </source>
</evidence>
<keyword evidence="1" id="KW-0732">Signal</keyword>
<feature type="domain" description="DUF5683" evidence="2">
    <location>
        <begin position="53"/>
        <end position="203"/>
    </location>
</feature>
<sequence>MSKTFVFIMALLSGVGISYAQNNTEEVVEVPSDSIQVAVMQDNMKKVPWNTDPLSPAKAAFYSAVVPGLGQIYNKSYWKVPLVYIAIGTPIYFYIQNSKEYDRYLSAYKRRQQGFTDDEFYGNRPDGQPRLSTDGLRRGIQFYRRNKELSILIGVGLYALNIIEANVDAHLKQFNVDERLTLEPFIQHNFFTEPQFGLTLTYKTKK</sequence>
<gene>
    <name evidence="3" type="ORF">CBG49_07270</name>
</gene>
<dbReference type="AlphaFoldDB" id="A0A1Z4BNM0"/>
<name>A0A1Z4BNM0_9FLAO</name>
<keyword evidence="4" id="KW-1185">Reference proteome</keyword>